<feature type="chain" id="PRO_5001791225" description="DUF4434 domain-containing protein" evidence="1">
    <location>
        <begin position="19"/>
        <end position="288"/>
    </location>
</feature>
<feature type="signal peptide" evidence="1">
    <location>
        <begin position="1"/>
        <end position="18"/>
    </location>
</feature>
<comment type="caution">
    <text evidence="3">The sequence shown here is derived from an EMBL/GenBank/DDBJ whole genome shotgun (WGS) entry which is preliminary data.</text>
</comment>
<evidence type="ECO:0000313" key="3">
    <source>
        <dbReference type="EMBL" id="KFC81799.1"/>
    </source>
</evidence>
<dbReference type="EMBL" id="JMPI01000029">
    <property type="protein sequence ID" value="KFC81799.1"/>
    <property type="molecule type" value="Genomic_DNA"/>
</dbReference>
<dbReference type="Proteomes" id="UP000028653">
    <property type="component" value="Unassembled WGS sequence"/>
</dbReference>
<feature type="domain" description="DUF4434" evidence="2">
    <location>
        <begin position="24"/>
        <end position="247"/>
    </location>
</feature>
<evidence type="ECO:0000256" key="1">
    <source>
        <dbReference type="SAM" id="SignalP"/>
    </source>
</evidence>
<dbReference type="eggNOG" id="ENOG502Z8FS">
    <property type="taxonomic scope" value="Bacteria"/>
</dbReference>
<name>A0A085GDK4_9ENTR</name>
<sequence>MKKILLTTLLLVTPLANAMNAVMYQPQLRDTTVSDAQWQSVLNKLKGQGIDTLVLQWTRYDDAFREGDSRAWLEHKAQLTTASGLKLVIGLAADGQFFERQLQPLPALENYLNLLRADDVSVAKRWVEVLGKNAIAGWYISSELDDRRWREPQMQQAAQDWLNKTRLSLAAVADKPVAVSSFFAGNMTPDSYSKWVTTLSLSGVKVWVQDGAGTQMLNEAERSLYLKAPSAGKVIELFRQDKQAKVFKATPAPAQYQEKWLATPVPPGQDRIYFSLRYMNAASGVLAL</sequence>
<dbReference type="InterPro" id="IPR027849">
    <property type="entry name" value="DUF4434"/>
</dbReference>
<evidence type="ECO:0000259" key="2">
    <source>
        <dbReference type="Pfam" id="PF14488"/>
    </source>
</evidence>
<dbReference type="AlphaFoldDB" id="A0A085GDK4"/>
<reference evidence="3 4" key="1">
    <citation type="submission" date="2014-05" db="EMBL/GenBank/DDBJ databases">
        <title>ATOL: Assembling a taxonomically balanced genome-scale reconstruction of the evolutionary history of the Enterobacteriaceae.</title>
        <authorList>
            <person name="Plunkett G.III."/>
            <person name="Neeno-Eckwall E.C."/>
            <person name="Glasner J.D."/>
            <person name="Perna N.T."/>
        </authorList>
    </citation>
    <scope>NUCLEOTIDE SEQUENCE [LARGE SCALE GENOMIC DNA]</scope>
    <source>
        <strain evidence="3 4">ATCC 33320</strain>
    </source>
</reference>
<dbReference type="Gene3D" id="3.20.20.80">
    <property type="entry name" value="Glycosidases"/>
    <property type="match status" value="1"/>
</dbReference>
<organism evidence="3 4">
    <name type="scientific">Buttiauxella agrestis ATCC 33320</name>
    <dbReference type="NCBI Taxonomy" id="1006004"/>
    <lineage>
        <taxon>Bacteria</taxon>
        <taxon>Pseudomonadati</taxon>
        <taxon>Pseudomonadota</taxon>
        <taxon>Gammaproteobacteria</taxon>
        <taxon>Enterobacterales</taxon>
        <taxon>Enterobacteriaceae</taxon>
        <taxon>Buttiauxella</taxon>
    </lineage>
</organism>
<accession>A0A085GDK4</accession>
<dbReference type="OrthoDB" id="7344472at2"/>
<dbReference type="Pfam" id="PF14488">
    <property type="entry name" value="DUF4434"/>
    <property type="match status" value="1"/>
</dbReference>
<dbReference type="STRING" id="1006004.GBAG_1985"/>
<keyword evidence="1" id="KW-0732">Signal</keyword>
<evidence type="ECO:0000313" key="4">
    <source>
        <dbReference type="Proteomes" id="UP000028653"/>
    </source>
</evidence>
<keyword evidence="4" id="KW-1185">Reference proteome</keyword>
<proteinExistence type="predicted"/>
<gene>
    <name evidence="3" type="ORF">GBAG_1985</name>
</gene>
<protein>
    <recommendedName>
        <fullName evidence="2">DUF4434 domain-containing protein</fullName>
    </recommendedName>
</protein>
<dbReference type="RefSeq" id="WP_034495508.1">
    <property type="nucleotide sequence ID" value="NZ_JMPI01000029.1"/>
</dbReference>